<proteinExistence type="predicted"/>
<sequence length="51" mass="5419">MVRIQPMGWMPNVTAPVSAMPNVTTEKPMMFFFTTDICEGGVGNGSIAAAN</sequence>
<gene>
    <name evidence="1" type="ORF">MVI01_01990</name>
</gene>
<name>A0A511H4G3_9BACT</name>
<evidence type="ECO:0000313" key="1">
    <source>
        <dbReference type="EMBL" id="GEL68415.1"/>
    </source>
</evidence>
<dbReference type="Proteomes" id="UP000321224">
    <property type="component" value="Unassembled WGS sequence"/>
</dbReference>
<dbReference type="AlphaFoldDB" id="A0A511H4G3"/>
<organism evidence="1 2">
    <name type="scientific">Myxococcus virescens</name>
    <dbReference type="NCBI Taxonomy" id="83456"/>
    <lineage>
        <taxon>Bacteria</taxon>
        <taxon>Pseudomonadati</taxon>
        <taxon>Myxococcota</taxon>
        <taxon>Myxococcia</taxon>
        <taxon>Myxococcales</taxon>
        <taxon>Cystobacterineae</taxon>
        <taxon>Myxococcaceae</taxon>
        <taxon>Myxococcus</taxon>
    </lineage>
</organism>
<reference evidence="1 2" key="1">
    <citation type="submission" date="2019-07" db="EMBL/GenBank/DDBJ databases">
        <title>Whole genome shotgun sequence of Myxococcus virescens NBRC 100334.</title>
        <authorList>
            <person name="Hosoyama A."/>
            <person name="Uohara A."/>
            <person name="Ohji S."/>
            <person name="Ichikawa N."/>
        </authorList>
    </citation>
    <scope>NUCLEOTIDE SEQUENCE [LARGE SCALE GENOMIC DNA]</scope>
    <source>
        <strain evidence="1 2">NBRC 100334</strain>
    </source>
</reference>
<accession>A0A511H4G3</accession>
<evidence type="ECO:0000313" key="2">
    <source>
        <dbReference type="Proteomes" id="UP000321224"/>
    </source>
</evidence>
<protein>
    <submittedName>
        <fullName evidence="1">Uncharacterized protein</fullName>
    </submittedName>
</protein>
<comment type="caution">
    <text evidence="1">The sequence shown here is derived from an EMBL/GenBank/DDBJ whole genome shotgun (WGS) entry which is preliminary data.</text>
</comment>
<dbReference type="EMBL" id="BJVY01000001">
    <property type="protein sequence ID" value="GEL68415.1"/>
    <property type="molecule type" value="Genomic_DNA"/>
</dbReference>